<evidence type="ECO:0000313" key="3">
    <source>
        <dbReference type="WBParaSite" id="SVE_1663700.1"/>
    </source>
</evidence>
<feature type="compositionally biased region" description="Pro residues" evidence="1">
    <location>
        <begin position="69"/>
        <end position="80"/>
    </location>
</feature>
<reference evidence="2" key="1">
    <citation type="submission" date="2014-07" db="EMBL/GenBank/DDBJ databases">
        <authorList>
            <person name="Martin A.A"/>
            <person name="De Silva N."/>
        </authorList>
    </citation>
    <scope>NUCLEOTIDE SEQUENCE</scope>
</reference>
<dbReference type="AlphaFoldDB" id="A0A0K0FW77"/>
<organism evidence="2 3">
    <name type="scientific">Strongyloides venezuelensis</name>
    <name type="common">Threadworm</name>
    <dbReference type="NCBI Taxonomy" id="75913"/>
    <lineage>
        <taxon>Eukaryota</taxon>
        <taxon>Metazoa</taxon>
        <taxon>Ecdysozoa</taxon>
        <taxon>Nematoda</taxon>
        <taxon>Chromadorea</taxon>
        <taxon>Rhabditida</taxon>
        <taxon>Tylenchina</taxon>
        <taxon>Panagrolaimomorpha</taxon>
        <taxon>Strongyloidoidea</taxon>
        <taxon>Strongyloididae</taxon>
        <taxon>Strongyloides</taxon>
    </lineage>
</organism>
<protein>
    <submittedName>
        <fullName evidence="3">DNA-binding protein</fullName>
    </submittedName>
</protein>
<evidence type="ECO:0000256" key="1">
    <source>
        <dbReference type="SAM" id="MobiDB-lite"/>
    </source>
</evidence>
<proteinExistence type="predicted"/>
<sequence length="80" mass="8675">MKTNTKSRGIRESVEETDDVISLQKRAAPTGKPKPQLRNGGKTRTTKYPPGHPSRKTPRPRPGVKPGAKPAPKPAPKSRA</sequence>
<reference evidence="3" key="2">
    <citation type="submission" date="2015-08" db="UniProtKB">
        <authorList>
            <consortium name="WormBaseParasite"/>
        </authorList>
    </citation>
    <scope>IDENTIFICATION</scope>
</reference>
<accession>A0A0K0FW77</accession>
<dbReference type="WBParaSite" id="SVE_1663700.1">
    <property type="protein sequence ID" value="SVE_1663700.1"/>
    <property type="gene ID" value="SVE_1663700"/>
</dbReference>
<dbReference type="Proteomes" id="UP000035680">
    <property type="component" value="Unassembled WGS sequence"/>
</dbReference>
<keyword evidence="2" id="KW-1185">Reference proteome</keyword>
<evidence type="ECO:0000313" key="2">
    <source>
        <dbReference type="Proteomes" id="UP000035680"/>
    </source>
</evidence>
<feature type="region of interest" description="Disordered" evidence="1">
    <location>
        <begin position="1"/>
        <end position="80"/>
    </location>
</feature>
<name>A0A0K0FW77_STRVS</name>